<keyword evidence="1" id="KW-0472">Membrane</keyword>
<dbReference type="Proteomes" id="UP000249396">
    <property type="component" value="Unassembled WGS sequence"/>
</dbReference>
<evidence type="ECO:0000256" key="1">
    <source>
        <dbReference type="SAM" id="Phobius"/>
    </source>
</evidence>
<accession>A0A2W4RJN5</accession>
<keyword evidence="1" id="KW-0812">Transmembrane</keyword>
<gene>
    <name evidence="2" type="ORF">DM484_03260</name>
</gene>
<evidence type="ECO:0000313" key="3">
    <source>
        <dbReference type="Proteomes" id="UP000249396"/>
    </source>
</evidence>
<sequence length="85" mass="8833">MLIGIAGLAGLIKWYLSDTSLRLGEGIGRDAFVIVGNLLALAVAIIVGGIKQRNTGQRSNVMNIIVIVLGISLWLSAMQAALASA</sequence>
<dbReference type="AlphaFoldDB" id="A0A2W4RJN5"/>
<organism evidence="2 3">
    <name type="scientific">Candidatus Methylumidiphilus alinenensis</name>
    <dbReference type="NCBI Taxonomy" id="2202197"/>
    <lineage>
        <taxon>Bacteria</taxon>
        <taxon>Pseudomonadati</taxon>
        <taxon>Pseudomonadota</taxon>
        <taxon>Gammaproteobacteria</taxon>
        <taxon>Methylococcales</taxon>
        <taxon>Candidatus Methylumidiphilus</taxon>
    </lineage>
</organism>
<name>A0A2W4RJN5_9GAMM</name>
<dbReference type="EMBL" id="QJPH01000164">
    <property type="protein sequence ID" value="PZN84125.1"/>
    <property type="molecule type" value="Genomic_DNA"/>
</dbReference>
<reference evidence="2 3" key="1">
    <citation type="journal article" date="2018" name="Aquat. Microb. Ecol.">
        <title>Gammaproteobacterial methanotrophs dominate.</title>
        <authorList>
            <person name="Rissanen A.J."/>
            <person name="Saarenheimo J."/>
            <person name="Tiirola M."/>
            <person name="Peura S."/>
            <person name="Aalto S.L."/>
            <person name="Karvinen A."/>
            <person name="Nykanen H."/>
        </authorList>
    </citation>
    <scope>NUCLEOTIDE SEQUENCE [LARGE SCALE GENOMIC DNA]</scope>
    <source>
        <strain evidence="2">AMbin10</strain>
    </source>
</reference>
<proteinExistence type="predicted"/>
<feature type="transmembrane region" description="Helical" evidence="1">
    <location>
        <begin position="62"/>
        <end position="82"/>
    </location>
</feature>
<protein>
    <submittedName>
        <fullName evidence="2">Uncharacterized protein</fullName>
    </submittedName>
</protein>
<keyword evidence="1" id="KW-1133">Transmembrane helix</keyword>
<feature type="transmembrane region" description="Helical" evidence="1">
    <location>
        <begin position="31"/>
        <end position="50"/>
    </location>
</feature>
<comment type="caution">
    <text evidence="2">The sequence shown here is derived from an EMBL/GenBank/DDBJ whole genome shotgun (WGS) entry which is preliminary data.</text>
</comment>
<evidence type="ECO:0000313" key="2">
    <source>
        <dbReference type="EMBL" id="PZN84125.1"/>
    </source>
</evidence>